<sequence>MFWLIGLLEAVAAGTLAAVIWQAGGGNDQPMALGMALVGMIALVATVVLGRSSSAAPDSPSETVPAVTDEPTDAVVERVVPLAPTEAVSHYLPDAVRAMHREVERARWQYKLQDVNAKLALLEQAMRDDDRRHQRRRFELLLLREGLTAWLDGKPARWHDFTAVEAGDTAELQDRLHDLADQEAWLLNEVKQWTETAASNTPSLADSLSERVRYQRLTELEDQLEDLELLKLGYRAVLGGQD</sequence>
<protein>
    <submittedName>
        <fullName evidence="2">Uncharacterized protein</fullName>
    </submittedName>
</protein>
<gene>
    <name evidence="2" type="ordered locus">Sulac_0320</name>
</gene>
<keyword evidence="1" id="KW-1133">Transmembrane helix</keyword>
<keyword evidence="3" id="KW-1185">Reference proteome</keyword>
<evidence type="ECO:0000313" key="3">
    <source>
        <dbReference type="Proteomes" id="UP000005439"/>
    </source>
</evidence>
<accession>G8TXJ0</accession>
<feature type="transmembrane region" description="Helical" evidence="1">
    <location>
        <begin position="33"/>
        <end position="50"/>
    </location>
</feature>
<dbReference type="HOGENOM" id="CLU_1146709_0_0_9"/>
<dbReference type="STRING" id="679936.Sulac_0320"/>
<dbReference type="PATRIC" id="fig|679936.5.peg.324"/>
<proteinExistence type="predicted"/>
<organism evidence="2 3">
    <name type="scientific">Sulfobacillus acidophilus (strain ATCC 700253 / DSM 10332 / NAL)</name>
    <dbReference type="NCBI Taxonomy" id="679936"/>
    <lineage>
        <taxon>Bacteria</taxon>
        <taxon>Bacillati</taxon>
        <taxon>Bacillota</taxon>
        <taxon>Clostridia</taxon>
        <taxon>Eubacteriales</taxon>
        <taxon>Clostridiales Family XVII. Incertae Sedis</taxon>
        <taxon>Sulfobacillus</taxon>
    </lineage>
</organism>
<keyword evidence="1" id="KW-0472">Membrane</keyword>
<dbReference type="AlphaFoldDB" id="G8TXJ0"/>
<dbReference type="KEGG" id="sap:Sulac_0320"/>
<reference evidence="3" key="1">
    <citation type="submission" date="2011-12" db="EMBL/GenBank/DDBJ databases">
        <title>The complete genome of chromosome of Sulfobacillus acidophilus DSM 10332.</title>
        <authorList>
            <person name="Lucas S."/>
            <person name="Han J."/>
            <person name="Lapidus A."/>
            <person name="Bruce D."/>
            <person name="Goodwin L."/>
            <person name="Pitluck S."/>
            <person name="Peters L."/>
            <person name="Kyrpides N."/>
            <person name="Mavromatis K."/>
            <person name="Ivanova N."/>
            <person name="Mikhailova N."/>
            <person name="Chertkov O."/>
            <person name="Saunders E."/>
            <person name="Detter J.C."/>
            <person name="Tapia R."/>
            <person name="Han C."/>
            <person name="Land M."/>
            <person name="Hauser L."/>
            <person name="Markowitz V."/>
            <person name="Cheng J.-F."/>
            <person name="Hugenholtz P."/>
            <person name="Woyke T."/>
            <person name="Wu D."/>
            <person name="Pukall R."/>
            <person name="Gehrich-Schroeter G."/>
            <person name="Schneider S."/>
            <person name="Klenk H.-P."/>
            <person name="Eisen J.A."/>
        </authorList>
    </citation>
    <scope>NUCLEOTIDE SEQUENCE [LARGE SCALE GENOMIC DNA]</scope>
    <source>
        <strain evidence="3">ATCC 700253 / DSM 10332 / NAL</strain>
    </source>
</reference>
<reference evidence="2 3" key="2">
    <citation type="journal article" date="2012" name="Stand. Genomic Sci.">
        <title>Complete genome sequence of the moderately thermophilic mineral-sulfide-oxidizing firmicute Sulfobacillus acidophilus type strain (NAL(T)).</title>
        <authorList>
            <person name="Anderson I."/>
            <person name="Chertkov O."/>
            <person name="Chen A."/>
            <person name="Saunders E."/>
            <person name="Lapidus A."/>
            <person name="Nolan M."/>
            <person name="Lucas S."/>
            <person name="Hammon N."/>
            <person name="Deshpande S."/>
            <person name="Cheng J.F."/>
            <person name="Han C."/>
            <person name="Tapia R."/>
            <person name="Goodwin L.A."/>
            <person name="Pitluck S."/>
            <person name="Liolios K."/>
            <person name="Pagani I."/>
            <person name="Ivanova N."/>
            <person name="Mikhailova N."/>
            <person name="Pati A."/>
            <person name="Palaniappan K."/>
            <person name="Land M."/>
            <person name="Pan C."/>
            <person name="Rohde M."/>
            <person name="Pukall R."/>
            <person name="Goker M."/>
            <person name="Detter J.C."/>
            <person name="Woyke T."/>
            <person name="Bristow J."/>
            <person name="Eisen J.A."/>
            <person name="Markowitz V."/>
            <person name="Hugenholtz P."/>
            <person name="Kyrpides N.C."/>
            <person name="Klenk H.P."/>
            <person name="Mavromatis K."/>
        </authorList>
    </citation>
    <scope>NUCLEOTIDE SEQUENCE [LARGE SCALE GENOMIC DNA]</scope>
    <source>
        <strain evidence="3">ATCC 700253 / DSM 10332 / NAL</strain>
    </source>
</reference>
<dbReference type="EMBL" id="CP003179">
    <property type="protein sequence ID" value="AEW03889.1"/>
    <property type="molecule type" value="Genomic_DNA"/>
</dbReference>
<evidence type="ECO:0000256" key="1">
    <source>
        <dbReference type="SAM" id="Phobius"/>
    </source>
</evidence>
<evidence type="ECO:0000313" key="2">
    <source>
        <dbReference type="EMBL" id="AEW03889.1"/>
    </source>
</evidence>
<dbReference type="Proteomes" id="UP000005439">
    <property type="component" value="Chromosome"/>
</dbReference>
<keyword evidence="1" id="KW-0812">Transmembrane</keyword>
<name>G8TXJ0_SULAD</name>